<dbReference type="GO" id="GO:0000105">
    <property type="term" value="P:L-histidine biosynthetic process"/>
    <property type="evidence" value="ECO:0007669"/>
    <property type="project" value="UniProtKB-UniPathway"/>
</dbReference>
<dbReference type="GO" id="GO:0003949">
    <property type="term" value="F:1-(5-phosphoribosyl)-5-[(5-phosphoribosylamino)methylideneamino]imidazole-4-carboxamide isomerase activity"/>
    <property type="evidence" value="ECO:0007669"/>
    <property type="project" value="UniProtKB-EC"/>
</dbReference>
<dbReference type="InterPro" id="IPR006062">
    <property type="entry name" value="His_biosynth"/>
</dbReference>
<comment type="pathway">
    <text evidence="3">Amino-acid biosynthesis; L-histidine biosynthesis; L-histidine from 5-phospho-alpha-D-ribose 1-diphosphate: step 4/9.</text>
</comment>
<dbReference type="InterPro" id="IPR010188">
    <property type="entry name" value="HisA/PriA_Actinobacteria"/>
</dbReference>
<dbReference type="CDD" id="cd04732">
    <property type="entry name" value="HisA"/>
    <property type="match status" value="1"/>
</dbReference>
<dbReference type="InterPro" id="IPR011060">
    <property type="entry name" value="RibuloseP-bd_barrel"/>
</dbReference>
<comment type="catalytic activity">
    <reaction evidence="1">
        <text>1-(5-phospho-beta-D-ribosyl)-5-[(5-phospho-beta-D-ribosylamino)methylideneamino]imidazole-4-carboxamide = 5-[(5-phospho-1-deoxy-D-ribulos-1-ylimino)methylamino]-1-(5-phospho-beta-D-ribosyl)imidazole-4-carboxamide</text>
        <dbReference type="Rhea" id="RHEA:15469"/>
        <dbReference type="ChEBI" id="CHEBI:58435"/>
        <dbReference type="ChEBI" id="CHEBI:58525"/>
        <dbReference type="EC" id="5.3.1.16"/>
    </reaction>
</comment>
<evidence type="ECO:0000256" key="7">
    <source>
        <dbReference type="ARBA" id="ARBA00022605"/>
    </source>
</evidence>
<accession>A0A6J6BT65</accession>
<dbReference type="InterPro" id="IPR013785">
    <property type="entry name" value="Aldolase_TIM"/>
</dbReference>
<dbReference type="GO" id="GO:0000162">
    <property type="term" value="P:L-tryptophan biosynthetic process"/>
    <property type="evidence" value="ECO:0007669"/>
    <property type="project" value="InterPro"/>
</dbReference>
<evidence type="ECO:0000256" key="8">
    <source>
        <dbReference type="ARBA" id="ARBA00023102"/>
    </source>
</evidence>
<reference evidence="10" key="1">
    <citation type="submission" date="2020-05" db="EMBL/GenBank/DDBJ databases">
        <authorList>
            <person name="Chiriac C."/>
            <person name="Salcher M."/>
            <person name="Ghai R."/>
            <person name="Kavagutti S V."/>
        </authorList>
    </citation>
    <scope>NUCLEOTIDE SEQUENCE</scope>
</reference>
<dbReference type="GO" id="GO:0004640">
    <property type="term" value="F:phosphoribosylanthranilate isomerase activity"/>
    <property type="evidence" value="ECO:0007669"/>
    <property type="project" value="InterPro"/>
</dbReference>
<evidence type="ECO:0000256" key="2">
    <source>
        <dbReference type="ARBA" id="ARBA00004496"/>
    </source>
</evidence>
<evidence type="ECO:0000256" key="5">
    <source>
        <dbReference type="ARBA" id="ARBA00012550"/>
    </source>
</evidence>
<evidence type="ECO:0000256" key="6">
    <source>
        <dbReference type="ARBA" id="ARBA00022490"/>
    </source>
</evidence>
<evidence type="ECO:0000256" key="9">
    <source>
        <dbReference type="ARBA" id="ARBA00023235"/>
    </source>
</evidence>
<dbReference type="FunFam" id="3.20.20.70:FF:000009">
    <property type="entry name" value="1-(5-phosphoribosyl)-5-[(5-phosphoribosylamino)methylideneamino] imidazole-4-carboxamide isomerase"/>
    <property type="match status" value="1"/>
</dbReference>
<evidence type="ECO:0000313" key="10">
    <source>
        <dbReference type="EMBL" id="CAB4542202.1"/>
    </source>
</evidence>
<dbReference type="Gene3D" id="3.20.20.70">
    <property type="entry name" value="Aldolase class I"/>
    <property type="match status" value="1"/>
</dbReference>
<dbReference type="UniPathway" id="UPA00031">
    <property type="reaction ID" value="UER00009"/>
</dbReference>
<dbReference type="PANTHER" id="PTHR43090">
    <property type="entry name" value="1-(5-PHOSPHORIBOSYL)-5-[(5-PHOSPHORIBOSYLAMINO)METHYLIDENEAMINO] IMIDAZOLE-4-CARBOXAMIDE ISOMERASE"/>
    <property type="match status" value="1"/>
</dbReference>
<dbReference type="SUPFAM" id="SSF51366">
    <property type="entry name" value="Ribulose-phoshate binding barrel"/>
    <property type="match status" value="1"/>
</dbReference>
<dbReference type="HAMAP" id="MF_01014">
    <property type="entry name" value="HisA"/>
    <property type="match status" value="1"/>
</dbReference>
<comment type="subcellular location">
    <subcellularLocation>
        <location evidence="2">Cytoplasm</location>
    </subcellularLocation>
</comment>
<name>A0A6J6BT65_9ZZZZ</name>
<organism evidence="10">
    <name type="scientific">freshwater metagenome</name>
    <dbReference type="NCBI Taxonomy" id="449393"/>
    <lineage>
        <taxon>unclassified sequences</taxon>
        <taxon>metagenomes</taxon>
        <taxon>ecological metagenomes</taxon>
    </lineage>
</organism>
<dbReference type="EC" id="5.3.1.16" evidence="5"/>
<dbReference type="AlphaFoldDB" id="A0A6J6BT65"/>
<evidence type="ECO:0000256" key="4">
    <source>
        <dbReference type="ARBA" id="ARBA00009667"/>
    </source>
</evidence>
<dbReference type="PANTHER" id="PTHR43090:SF2">
    <property type="entry name" value="1-(5-PHOSPHORIBOSYL)-5-[(5-PHOSPHORIBOSYLAMINO)METHYLIDENEAMINO] IMIDAZOLE-4-CARBOXAMIDE ISOMERASE"/>
    <property type="match status" value="1"/>
</dbReference>
<keyword evidence="8" id="KW-0368">Histidine biosynthesis</keyword>
<dbReference type="NCBIfam" id="TIGR01919">
    <property type="entry name" value="hisA-trpF"/>
    <property type="match status" value="1"/>
</dbReference>
<comment type="similarity">
    <text evidence="4">Belongs to the HisA/HisF family.</text>
</comment>
<dbReference type="InterPro" id="IPR023016">
    <property type="entry name" value="HisA/PriA"/>
</dbReference>
<sequence>MPKLILLPAVDVSNGLAVRLTRGQTGTETTHGDPLDAARDFLDQGAEWLHLVDLDAAFGRGSNTDVLRRVVDELAGSMAIQLSGGIRDEVSLNRALDAGVRRVNLGSAALTNPDWVASAITEHGDRVVVGLDVRGSTLAPRGSTDVGADVFEALDLLEAAGCSRYIVTDVDTDGAMSGPNLQLLGDVARRSQTPVIASGGIATLDDIAAIRGLVDLGVEGAILGKALYAGAFTLTDALAVANGD</sequence>
<dbReference type="GO" id="GO:0005737">
    <property type="term" value="C:cytoplasm"/>
    <property type="evidence" value="ECO:0007669"/>
    <property type="project" value="UniProtKB-SubCell"/>
</dbReference>
<evidence type="ECO:0000256" key="1">
    <source>
        <dbReference type="ARBA" id="ARBA00000901"/>
    </source>
</evidence>
<gene>
    <name evidence="10" type="ORF">UFOPK1413_00789</name>
</gene>
<keyword evidence="9" id="KW-0413">Isomerase</keyword>
<evidence type="ECO:0000256" key="3">
    <source>
        <dbReference type="ARBA" id="ARBA00005133"/>
    </source>
</evidence>
<proteinExistence type="inferred from homology"/>
<dbReference type="EMBL" id="CAEZSG010000127">
    <property type="protein sequence ID" value="CAB4542202.1"/>
    <property type="molecule type" value="Genomic_DNA"/>
</dbReference>
<dbReference type="Pfam" id="PF00977">
    <property type="entry name" value="His_biosynth"/>
    <property type="match status" value="1"/>
</dbReference>
<keyword evidence="7" id="KW-0028">Amino-acid biosynthesis</keyword>
<keyword evidence="6" id="KW-0963">Cytoplasm</keyword>
<protein>
    <recommendedName>
        <fullName evidence="5">1-(5-phosphoribosyl)-5-[(5-phosphoribosylamino)methylideneamino]imidazole-4-carboxamideisomerase</fullName>
        <ecNumber evidence="5">5.3.1.16</ecNumber>
    </recommendedName>
</protein>
<dbReference type="InterPro" id="IPR044524">
    <property type="entry name" value="Isoase_HisA-like"/>
</dbReference>